<sequence length="935" mass="99190">MLLCVALLAGCDGSSDDSRGSGPTPADPLSLQLTVEGEGQVSSSPRTRDCFASCTLDFAAGTLPTLLAVPARGGRFAGWDGACADSTTTVCTLSTSGSLQATARFEPVPAQAADWYEGDLHTHSDHSSDGSLPRQTLDDRAPGNMPISDILRLAGNLGADFLPITDHRTYDQHYDPQWTSDRVLLIPGEEANGRPHATVHGAVDMIDQNAALEGAPESRVVQESIWLAHSQGAAWVTAHPDRDSANDDGSPRPHADAVGVDLVEVWNRAENPEAEIDYAENRWNAGWRFGIAGASDNHFKELWALGGTPLRPATATLTPMLNERAVLDSLRGGSTIVYSNGPTTPRVTLDADFDGDGTFEALAGQEVLVPAGIRGRLRARVEAGLGSRLLIYAAPGRSAGPIANIALAGAPGGDTHLIDVVTPQEPTWYRAELRSIGLAEPASLLTGLLLGPYEIENLFQELLSQLRAATSPIFVSAASVEPVGEFVPPPDAGRDDGAEYALGAPGEFAGFPDAAFDAAAGRLHLVAEVHDPLATRVQYLARSADGRWSAPQTLSDSTSARFPKVAAHDGRIVVAWQDERAGQIPRRPAIWLRVSEDGGLSFGPEIPVRGSDGRAMHPDLALAADGAAHLVWQEITSGAPFDVWYTTVGADGVVAEAVNLSRADKDIDAGSPLDARSARYPASVWPAIALDGATPVVAWQDNRSDLDPLWTGGVGYGEGTSPDDWQIAVMRLGRDETPVFLGAADTADRHPDLIVDAAGRTHVVWDSKPLRSSGANLRLLATARQPATHDFIEPQSVAEEAAASAHRPRLGLDAAGVPRLSWFDSRSADWRWRVMHAAYDGAQWGAASLLDSRGINTWPVPAGPYTVLASTRNARRLQRDRSQQIFVVDSAQPATRAATVAAAALPKTLRLAAPVEQDEDCLHIPIPVAPPAILP</sequence>
<dbReference type="Proteomes" id="UP001254608">
    <property type="component" value="Unassembled WGS sequence"/>
</dbReference>
<dbReference type="PANTHER" id="PTHR42924">
    <property type="entry name" value="EXONUCLEASE"/>
    <property type="match status" value="1"/>
</dbReference>
<protein>
    <submittedName>
        <fullName evidence="2">CehA/McbA family metallohydrolase</fullName>
    </submittedName>
</protein>
<dbReference type="NCBIfam" id="NF038032">
    <property type="entry name" value="CehA_McbA_metalo"/>
    <property type="match status" value="1"/>
</dbReference>
<proteinExistence type="predicted"/>
<evidence type="ECO:0000313" key="3">
    <source>
        <dbReference type="Proteomes" id="UP001254608"/>
    </source>
</evidence>
<gene>
    <name evidence="2" type="ORF">RM530_03475</name>
</gene>
<dbReference type="EMBL" id="JAVRIC010000003">
    <property type="protein sequence ID" value="MDT0496426.1"/>
    <property type="molecule type" value="Genomic_DNA"/>
</dbReference>
<dbReference type="InterPro" id="IPR052018">
    <property type="entry name" value="PHP_domain"/>
</dbReference>
<dbReference type="InterPro" id="IPR016195">
    <property type="entry name" value="Pol/histidinol_Pase-like"/>
</dbReference>
<dbReference type="Gene3D" id="3.20.20.140">
    <property type="entry name" value="Metal-dependent hydrolases"/>
    <property type="match status" value="1"/>
</dbReference>
<evidence type="ECO:0000313" key="2">
    <source>
        <dbReference type="EMBL" id="MDT0496426.1"/>
    </source>
</evidence>
<accession>A0ABU2WGM7</accession>
<dbReference type="InterPro" id="IPR036278">
    <property type="entry name" value="Sialidase_sf"/>
</dbReference>
<dbReference type="SUPFAM" id="SSF50939">
    <property type="entry name" value="Sialidases"/>
    <property type="match status" value="1"/>
</dbReference>
<organism evidence="2 3">
    <name type="scientific">Banduia mediterranea</name>
    <dbReference type="NCBI Taxonomy" id="3075609"/>
    <lineage>
        <taxon>Bacteria</taxon>
        <taxon>Pseudomonadati</taxon>
        <taxon>Pseudomonadota</taxon>
        <taxon>Gammaproteobacteria</taxon>
        <taxon>Nevskiales</taxon>
        <taxon>Algiphilaceae</taxon>
        <taxon>Banduia</taxon>
    </lineage>
</organism>
<keyword evidence="3" id="KW-1185">Reference proteome</keyword>
<feature type="region of interest" description="Disordered" evidence="1">
    <location>
        <begin position="120"/>
        <end position="143"/>
    </location>
</feature>
<comment type="caution">
    <text evidence="2">The sequence shown here is derived from an EMBL/GenBank/DDBJ whole genome shotgun (WGS) entry which is preliminary data.</text>
</comment>
<dbReference type="CDD" id="cd07432">
    <property type="entry name" value="PHP_HisPPase"/>
    <property type="match status" value="1"/>
</dbReference>
<dbReference type="RefSeq" id="WP_311363816.1">
    <property type="nucleotide sequence ID" value="NZ_JAVRIC010000003.1"/>
</dbReference>
<name>A0ABU2WGM7_9GAMM</name>
<dbReference type="SUPFAM" id="SSF89550">
    <property type="entry name" value="PHP domain-like"/>
    <property type="match status" value="1"/>
</dbReference>
<dbReference type="PANTHER" id="PTHR42924:SF3">
    <property type="entry name" value="POLYMERASE_HISTIDINOL PHOSPHATASE N-TERMINAL DOMAIN-CONTAINING PROTEIN"/>
    <property type="match status" value="1"/>
</dbReference>
<evidence type="ECO:0000256" key="1">
    <source>
        <dbReference type="SAM" id="MobiDB-lite"/>
    </source>
</evidence>
<reference evidence="2 3" key="1">
    <citation type="submission" date="2023-09" db="EMBL/GenBank/DDBJ databases">
        <authorList>
            <person name="Rey-Velasco X."/>
        </authorList>
    </citation>
    <scope>NUCLEOTIDE SEQUENCE [LARGE SCALE GENOMIC DNA]</scope>
    <source>
        <strain evidence="2 3">W345</strain>
    </source>
</reference>